<evidence type="ECO:0000256" key="5">
    <source>
        <dbReference type="ARBA" id="ARBA00022737"/>
    </source>
</evidence>
<keyword evidence="15" id="KW-1185">Reference proteome</keyword>
<dbReference type="STRING" id="400727.A0A2T7PLG6"/>
<keyword evidence="3" id="KW-0812">Transmembrane</keyword>
<keyword evidence="10" id="KW-1015">Disulfide bond</keyword>
<dbReference type="InterPro" id="IPR020894">
    <property type="entry name" value="Cadherin_CS"/>
</dbReference>
<feature type="domain" description="Cadherin" evidence="13">
    <location>
        <begin position="54"/>
        <end position="120"/>
    </location>
</feature>
<name>A0A2T7PLG6_POMCA</name>
<dbReference type="AlphaFoldDB" id="A0A2T7PLG6"/>
<evidence type="ECO:0000256" key="2">
    <source>
        <dbReference type="ARBA" id="ARBA00022536"/>
    </source>
</evidence>
<dbReference type="GO" id="GO:0007156">
    <property type="term" value="P:homophilic cell adhesion via plasma membrane adhesion molecules"/>
    <property type="evidence" value="ECO:0007669"/>
    <property type="project" value="InterPro"/>
</dbReference>
<dbReference type="Gene3D" id="2.60.40.60">
    <property type="entry name" value="Cadherins"/>
    <property type="match status" value="2"/>
</dbReference>
<keyword evidence="6 12" id="KW-0106">Calcium</keyword>
<dbReference type="Pfam" id="PF00028">
    <property type="entry name" value="Cadherin"/>
    <property type="match status" value="1"/>
</dbReference>
<dbReference type="GO" id="GO:0005886">
    <property type="term" value="C:plasma membrane"/>
    <property type="evidence" value="ECO:0007669"/>
    <property type="project" value="InterPro"/>
</dbReference>
<comment type="subcellular location">
    <subcellularLocation>
        <location evidence="1">Membrane</location>
        <topology evidence="1">Single-pass membrane protein</topology>
    </subcellularLocation>
</comment>
<evidence type="ECO:0000256" key="9">
    <source>
        <dbReference type="ARBA" id="ARBA00023136"/>
    </source>
</evidence>
<evidence type="ECO:0000313" key="15">
    <source>
        <dbReference type="Proteomes" id="UP000245119"/>
    </source>
</evidence>
<organism evidence="14 15">
    <name type="scientific">Pomacea canaliculata</name>
    <name type="common">Golden apple snail</name>
    <dbReference type="NCBI Taxonomy" id="400727"/>
    <lineage>
        <taxon>Eukaryota</taxon>
        <taxon>Metazoa</taxon>
        <taxon>Spiralia</taxon>
        <taxon>Lophotrochozoa</taxon>
        <taxon>Mollusca</taxon>
        <taxon>Gastropoda</taxon>
        <taxon>Caenogastropoda</taxon>
        <taxon>Architaenioglossa</taxon>
        <taxon>Ampullarioidea</taxon>
        <taxon>Ampullariidae</taxon>
        <taxon>Pomacea</taxon>
    </lineage>
</organism>
<dbReference type="InterPro" id="IPR002126">
    <property type="entry name" value="Cadherin-like_dom"/>
</dbReference>
<dbReference type="PROSITE" id="PS00232">
    <property type="entry name" value="CADHERIN_1"/>
    <property type="match status" value="1"/>
</dbReference>
<keyword evidence="2" id="KW-0245">EGF-like domain</keyword>
<dbReference type="GO" id="GO:0005509">
    <property type="term" value="F:calcium ion binding"/>
    <property type="evidence" value="ECO:0007669"/>
    <property type="project" value="UniProtKB-UniRule"/>
</dbReference>
<dbReference type="PROSITE" id="PS50268">
    <property type="entry name" value="CADHERIN_2"/>
    <property type="match status" value="2"/>
</dbReference>
<comment type="caution">
    <text evidence="14">The sequence shown here is derived from an EMBL/GenBank/DDBJ whole genome shotgun (WGS) entry which is preliminary data.</text>
</comment>
<evidence type="ECO:0000256" key="1">
    <source>
        <dbReference type="ARBA" id="ARBA00004167"/>
    </source>
</evidence>
<dbReference type="PANTHER" id="PTHR24026">
    <property type="entry name" value="FAT ATYPICAL CADHERIN-RELATED"/>
    <property type="match status" value="1"/>
</dbReference>
<evidence type="ECO:0000256" key="7">
    <source>
        <dbReference type="ARBA" id="ARBA00022889"/>
    </source>
</evidence>
<accession>A0A2T7PLG6</accession>
<evidence type="ECO:0000256" key="4">
    <source>
        <dbReference type="ARBA" id="ARBA00022729"/>
    </source>
</evidence>
<keyword evidence="7" id="KW-0130">Cell adhesion</keyword>
<gene>
    <name evidence="14" type="ORF">C0Q70_05493</name>
</gene>
<evidence type="ECO:0000256" key="12">
    <source>
        <dbReference type="PROSITE-ProRule" id="PRU00043"/>
    </source>
</evidence>
<keyword evidence="4" id="KW-0732">Signal</keyword>
<keyword evidence="9" id="KW-0472">Membrane</keyword>
<evidence type="ECO:0000256" key="3">
    <source>
        <dbReference type="ARBA" id="ARBA00022692"/>
    </source>
</evidence>
<dbReference type="CDD" id="cd11304">
    <property type="entry name" value="Cadherin_repeat"/>
    <property type="match status" value="2"/>
</dbReference>
<dbReference type="SUPFAM" id="SSF49313">
    <property type="entry name" value="Cadherin-like"/>
    <property type="match status" value="2"/>
</dbReference>
<dbReference type="Proteomes" id="UP000245119">
    <property type="component" value="Linkage Group LG3"/>
</dbReference>
<dbReference type="PANTHER" id="PTHR24026:SF125">
    <property type="entry name" value="FAT-LIKE CADHERIN-RELATED TUMOR SUPPRESSOR HOMOLOG"/>
    <property type="match status" value="1"/>
</dbReference>
<proteinExistence type="predicted"/>
<reference evidence="14 15" key="1">
    <citation type="submission" date="2018-04" db="EMBL/GenBank/DDBJ databases">
        <title>The genome of golden apple snail Pomacea canaliculata provides insight into stress tolerance and invasive adaptation.</title>
        <authorList>
            <person name="Liu C."/>
            <person name="Liu B."/>
            <person name="Ren Y."/>
            <person name="Zhang Y."/>
            <person name="Wang H."/>
            <person name="Li S."/>
            <person name="Jiang F."/>
            <person name="Yin L."/>
            <person name="Zhang G."/>
            <person name="Qian W."/>
            <person name="Fan W."/>
        </authorList>
    </citation>
    <scope>NUCLEOTIDE SEQUENCE [LARGE SCALE GENOMIC DNA]</scope>
    <source>
        <strain evidence="14">SZHN2017</strain>
        <tissue evidence="14">Muscle</tissue>
    </source>
</reference>
<keyword evidence="11" id="KW-0325">Glycoprotein</keyword>
<dbReference type="EMBL" id="PZQS01000003">
    <property type="protein sequence ID" value="PVD34227.1"/>
    <property type="molecule type" value="Genomic_DNA"/>
</dbReference>
<keyword evidence="5" id="KW-0677">Repeat</keyword>
<evidence type="ECO:0000256" key="11">
    <source>
        <dbReference type="ARBA" id="ARBA00023180"/>
    </source>
</evidence>
<feature type="domain" description="Cadherin" evidence="13">
    <location>
        <begin position="116"/>
        <end position="230"/>
    </location>
</feature>
<evidence type="ECO:0000256" key="6">
    <source>
        <dbReference type="ARBA" id="ARBA00022837"/>
    </source>
</evidence>
<evidence type="ECO:0000256" key="10">
    <source>
        <dbReference type="ARBA" id="ARBA00023157"/>
    </source>
</evidence>
<dbReference type="InterPro" id="IPR015919">
    <property type="entry name" value="Cadherin-like_sf"/>
</dbReference>
<keyword evidence="8" id="KW-1133">Transmembrane helix</keyword>
<evidence type="ECO:0000313" key="14">
    <source>
        <dbReference type="EMBL" id="PVD34227.1"/>
    </source>
</evidence>
<dbReference type="SMART" id="SM00112">
    <property type="entry name" value="CA"/>
    <property type="match status" value="2"/>
</dbReference>
<evidence type="ECO:0000259" key="13">
    <source>
        <dbReference type="PROSITE" id="PS50268"/>
    </source>
</evidence>
<evidence type="ECO:0000256" key="8">
    <source>
        <dbReference type="ARBA" id="ARBA00022989"/>
    </source>
</evidence>
<dbReference type="FunFam" id="2.60.40.60:FF:000037">
    <property type="entry name" value="FAT atypical cadherin 1"/>
    <property type="match status" value="1"/>
</dbReference>
<protein>
    <recommendedName>
        <fullName evidence="13">Cadherin domain-containing protein</fullName>
    </recommendedName>
</protein>
<sequence length="338" mass="38068">MEGGVSWRVLALFDGCWTGMLVDGWLHASHDRPGRRGEGIVKVSKGAKGKVLPVEEDWLWHAIAGAIRTSQVLDRETSSHFWLTVYAQDRGLVPQFAHVEVLIRVDDVNDNVPLSVDPAYYASVVENSRLIQQVVKVTATDGDRSPQQALHFAITGGNPQNFFEIDSVRGIITTTTRTLDRERQDEHALECQVSPCDTVPCTRQHVSNLACFQRQNDSLAAAAIDLPPQGRGSEMHARVYVPLPVVTSRAHSPPSHPNKRMRGERMSRWRNLTDDRVYCGVGWADKEWRESIWQFAKSGDPQDNKNSLFFRPLFLNAREQHLTEESGCPTWLPPSRVQ</sequence>